<dbReference type="RefSeq" id="WP_095500564.1">
    <property type="nucleotide sequence ID" value="NZ_BSPO01000003.1"/>
</dbReference>
<dbReference type="PANTHER" id="PTHR30055">
    <property type="entry name" value="HTH-TYPE TRANSCRIPTIONAL REGULATOR RUTR"/>
    <property type="match status" value="1"/>
</dbReference>
<dbReference type="Pfam" id="PF00440">
    <property type="entry name" value="TetR_N"/>
    <property type="match status" value="1"/>
</dbReference>
<feature type="domain" description="HTH tetR-type" evidence="3">
    <location>
        <begin position="5"/>
        <end position="65"/>
    </location>
</feature>
<dbReference type="InterPro" id="IPR009057">
    <property type="entry name" value="Homeodomain-like_sf"/>
</dbReference>
<dbReference type="Pfam" id="PF17939">
    <property type="entry name" value="TetR_C_30"/>
    <property type="match status" value="1"/>
</dbReference>
<comment type="caution">
    <text evidence="4">The sequence shown here is derived from an EMBL/GenBank/DDBJ whole genome shotgun (WGS) entry which is preliminary data.</text>
</comment>
<protein>
    <submittedName>
        <fullName evidence="4">TetR family transcriptional regulator</fullName>
    </submittedName>
</protein>
<evidence type="ECO:0000256" key="1">
    <source>
        <dbReference type="ARBA" id="ARBA00023125"/>
    </source>
</evidence>
<dbReference type="SUPFAM" id="SSF48498">
    <property type="entry name" value="Tetracyclin repressor-like, C-terminal domain"/>
    <property type="match status" value="1"/>
</dbReference>
<dbReference type="GO" id="GO:0000976">
    <property type="term" value="F:transcription cis-regulatory region binding"/>
    <property type="evidence" value="ECO:0007669"/>
    <property type="project" value="TreeGrafter"/>
</dbReference>
<proteinExistence type="predicted"/>
<keyword evidence="5" id="KW-1185">Reference proteome</keyword>
<dbReference type="GO" id="GO:0003700">
    <property type="term" value="F:DNA-binding transcription factor activity"/>
    <property type="evidence" value="ECO:0007669"/>
    <property type="project" value="TreeGrafter"/>
</dbReference>
<dbReference type="PROSITE" id="PS50977">
    <property type="entry name" value="HTH_TETR_2"/>
    <property type="match status" value="1"/>
</dbReference>
<evidence type="ECO:0000256" key="2">
    <source>
        <dbReference type="PROSITE-ProRule" id="PRU00335"/>
    </source>
</evidence>
<dbReference type="EMBL" id="BSPO01000003">
    <property type="protein sequence ID" value="GLS84372.1"/>
    <property type="molecule type" value="Genomic_DNA"/>
</dbReference>
<evidence type="ECO:0000313" key="4">
    <source>
        <dbReference type="EMBL" id="GLS84372.1"/>
    </source>
</evidence>
<dbReference type="InterPro" id="IPR001647">
    <property type="entry name" value="HTH_TetR"/>
</dbReference>
<dbReference type="PANTHER" id="PTHR30055:SF235">
    <property type="entry name" value="TRANSCRIPTIONAL REGULATORY PROTEIN"/>
    <property type="match status" value="1"/>
</dbReference>
<dbReference type="Gene3D" id="1.10.357.10">
    <property type="entry name" value="Tetracycline Repressor, domain 2"/>
    <property type="match status" value="1"/>
</dbReference>
<gene>
    <name evidence="4" type="primary">psrA</name>
    <name evidence="4" type="ORF">GCM10007894_23490</name>
</gene>
<evidence type="ECO:0000259" key="3">
    <source>
        <dbReference type="PROSITE" id="PS50977"/>
    </source>
</evidence>
<dbReference type="SUPFAM" id="SSF46689">
    <property type="entry name" value="Homeodomain-like"/>
    <property type="match status" value="1"/>
</dbReference>
<keyword evidence="1 2" id="KW-0238">DNA-binding</keyword>
<dbReference type="Proteomes" id="UP001157439">
    <property type="component" value="Unassembled WGS sequence"/>
</dbReference>
<reference evidence="4 5" key="1">
    <citation type="journal article" date="2014" name="Int. J. Syst. Evol. Microbiol.">
        <title>Complete genome sequence of Corynebacterium casei LMG S-19264T (=DSM 44701T), isolated from a smear-ripened cheese.</title>
        <authorList>
            <consortium name="US DOE Joint Genome Institute (JGI-PGF)"/>
            <person name="Walter F."/>
            <person name="Albersmeier A."/>
            <person name="Kalinowski J."/>
            <person name="Ruckert C."/>
        </authorList>
    </citation>
    <scope>NUCLEOTIDE SEQUENCE [LARGE SCALE GENOMIC DNA]</scope>
    <source>
        <strain evidence="4 5">NBRC 112785</strain>
    </source>
</reference>
<feature type="DNA-binding region" description="H-T-H motif" evidence="2">
    <location>
        <begin position="28"/>
        <end position="47"/>
    </location>
</feature>
<evidence type="ECO:0000313" key="5">
    <source>
        <dbReference type="Proteomes" id="UP001157439"/>
    </source>
</evidence>
<dbReference type="InterPro" id="IPR041586">
    <property type="entry name" value="PsrA_TetR_C"/>
</dbReference>
<dbReference type="AlphaFoldDB" id="A0AA37TTV7"/>
<organism evidence="4 5">
    <name type="scientific">Paraferrimonas haliotis</name>
    <dbReference type="NCBI Taxonomy" id="2013866"/>
    <lineage>
        <taxon>Bacteria</taxon>
        <taxon>Pseudomonadati</taxon>
        <taxon>Pseudomonadota</taxon>
        <taxon>Gammaproteobacteria</taxon>
        <taxon>Alteromonadales</taxon>
        <taxon>Ferrimonadaceae</taxon>
        <taxon>Paraferrimonas</taxon>
    </lineage>
</organism>
<dbReference type="PRINTS" id="PR00455">
    <property type="entry name" value="HTHTETR"/>
</dbReference>
<accession>A0AA37TTV7</accession>
<sequence>MLAKADTKNKILDAAERLFAERGFAETSLRAITTKADVNLASVNYHYGSKKELIRAVIARYLDEFIPRVISSLEQLHRDFEHPSLQQVFFALVEPLLELEQLKTGGTRNFLQLLSRGFIENQGHLRWFITNNYSHGLDAFVKSVAIAEPSIPRDEMFWRLHFTLGTVVFTMASSEALISIAENDFNEDISIEDVILRVIPYVAAGVAQQPFLSSQGQ</sequence>
<dbReference type="InterPro" id="IPR036271">
    <property type="entry name" value="Tet_transcr_reg_TetR-rel_C_sf"/>
</dbReference>
<name>A0AA37TTV7_9GAMM</name>
<dbReference type="InterPro" id="IPR050109">
    <property type="entry name" value="HTH-type_TetR-like_transc_reg"/>
</dbReference>